<organism evidence="7 8">
    <name type="scientific">Vineibacter terrae</name>
    <dbReference type="NCBI Taxonomy" id="2586908"/>
    <lineage>
        <taxon>Bacteria</taxon>
        <taxon>Pseudomonadati</taxon>
        <taxon>Pseudomonadota</taxon>
        <taxon>Alphaproteobacteria</taxon>
        <taxon>Hyphomicrobiales</taxon>
        <taxon>Vineibacter</taxon>
    </lineage>
</organism>
<dbReference type="InterPro" id="IPR020449">
    <property type="entry name" value="Tscrpt_reg_AraC-type_HTH"/>
</dbReference>
<gene>
    <name evidence="7" type="ORF">FHP25_16040</name>
</gene>
<feature type="region of interest" description="Disordered" evidence="4">
    <location>
        <begin position="60"/>
        <end position="81"/>
    </location>
</feature>
<keyword evidence="5" id="KW-0472">Membrane</keyword>
<dbReference type="PRINTS" id="PR00032">
    <property type="entry name" value="HTHARAC"/>
</dbReference>
<keyword evidence="8" id="KW-1185">Reference proteome</keyword>
<keyword evidence="2" id="KW-0238">DNA-binding</keyword>
<evidence type="ECO:0000313" key="8">
    <source>
        <dbReference type="Proteomes" id="UP000321638"/>
    </source>
</evidence>
<reference evidence="7 8" key="1">
    <citation type="submission" date="2019-06" db="EMBL/GenBank/DDBJ databases">
        <title>New taxonomy in bacterial strain CC-CFT640, isolated from vineyard.</title>
        <authorList>
            <person name="Lin S.-Y."/>
            <person name="Tsai C.-F."/>
            <person name="Young C.-C."/>
        </authorList>
    </citation>
    <scope>NUCLEOTIDE SEQUENCE [LARGE SCALE GENOMIC DNA]</scope>
    <source>
        <strain evidence="7 8">CC-CFT640</strain>
    </source>
</reference>
<dbReference type="PANTHER" id="PTHR46796">
    <property type="entry name" value="HTH-TYPE TRANSCRIPTIONAL ACTIVATOR RHAS-RELATED"/>
    <property type="match status" value="1"/>
</dbReference>
<dbReference type="PROSITE" id="PS01124">
    <property type="entry name" value="HTH_ARAC_FAMILY_2"/>
    <property type="match status" value="1"/>
</dbReference>
<dbReference type="InterPro" id="IPR050204">
    <property type="entry name" value="AraC_XylS_family_regulators"/>
</dbReference>
<evidence type="ECO:0000256" key="2">
    <source>
        <dbReference type="ARBA" id="ARBA00023125"/>
    </source>
</evidence>
<dbReference type="InterPro" id="IPR009057">
    <property type="entry name" value="Homeodomain-like_sf"/>
</dbReference>
<dbReference type="InterPro" id="IPR018062">
    <property type="entry name" value="HTH_AraC-typ_CS"/>
</dbReference>
<dbReference type="GO" id="GO:0003700">
    <property type="term" value="F:DNA-binding transcription factor activity"/>
    <property type="evidence" value="ECO:0007669"/>
    <property type="project" value="InterPro"/>
</dbReference>
<dbReference type="Pfam" id="PF14525">
    <property type="entry name" value="AraC_binding_2"/>
    <property type="match status" value="1"/>
</dbReference>
<feature type="transmembrane region" description="Helical" evidence="5">
    <location>
        <begin position="20"/>
        <end position="42"/>
    </location>
</feature>
<dbReference type="InterPro" id="IPR035418">
    <property type="entry name" value="AraC-bd_2"/>
</dbReference>
<dbReference type="PROSITE" id="PS00041">
    <property type="entry name" value="HTH_ARAC_FAMILY_1"/>
    <property type="match status" value="1"/>
</dbReference>
<evidence type="ECO:0000256" key="4">
    <source>
        <dbReference type="SAM" id="MobiDB-lite"/>
    </source>
</evidence>
<sequence length="410" mass="45632">MCRRVQPGPGAACRVDRSLLEFILLLKFISGHSIIICAILRVSTRSLLDCRDNRVERGPERLARRHARSDQHRGELNMSTSSTIPPVAHYGNCAVVRFSTDDYAPHERLDACREIYGRTLSKRDIEPLSAEGFRTEATLWRMPGLGIAKAQRSAAIYRLPREFIDSDDVFMTIGLTSACEARQLGRALDLKPGEASVMTASEPACLKVPSYGQYINVRAPRRILSSSVADLDAAYCRSIPAHNPALRLMIRYIGLIEKTEGFAAPDLRQQVVTHIHDLMTLAIGATRDAAEIARSRGGEAARLRAIKQDIANRLDQPDLSVATIAAQHRVKARWVQRQFEREGTTFTEYVLTQRLERAHRLMTDPGHVGLKISAIALDAGFGDLSYFNRAFRRRYGVTPSELRAAAVSGE</sequence>
<evidence type="ECO:0000313" key="7">
    <source>
        <dbReference type="EMBL" id="TXL74595.1"/>
    </source>
</evidence>
<evidence type="ECO:0000259" key="6">
    <source>
        <dbReference type="PROSITE" id="PS01124"/>
    </source>
</evidence>
<keyword evidence="3" id="KW-0804">Transcription</keyword>
<accession>A0A5C8PMK1</accession>
<dbReference type="PANTHER" id="PTHR46796:SF6">
    <property type="entry name" value="ARAC SUBFAMILY"/>
    <property type="match status" value="1"/>
</dbReference>
<dbReference type="AlphaFoldDB" id="A0A5C8PMK1"/>
<keyword evidence="5" id="KW-0812">Transmembrane</keyword>
<comment type="caution">
    <text evidence="7">The sequence shown here is derived from an EMBL/GenBank/DDBJ whole genome shotgun (WGS) entry which is preliminary data.</text>
</comment>
<feature type="domain" description="HTH araC/xylS-type" evidence="6">
    <location>
        <begin position="304"/>
        <end position="405"/>
    </location>
</feature>
<proteinExistence type="predicted"/>
<dbReference type="InterPro" id="IPR018060">
    <property type="entry name" value="HTH_AraC"/>
</dbReference>
<dbReference type="Proteomes" id="UP000321638">
    <property type="component" value="Unassembled WGS sequence"/>
</dbReference>
<keyword evidence="1" id="KW-0805">Transcription regulation</keyword>
<evidence type="ECO:0000256" key="1">
    <source>
        <dbReference type="ARBA" id="ARBA00023015"/>
    </source>
</evidence>
<name>A0A5C8PMK1_9HYPH</name>
<dbReference type="Gene3D" id="1.10.10.60">
    <property type="entry name" value="Homeodomain-like"/>
    <property type="match status" value="1"/>
</dbReference>
<dbReference type="GO" id="GO:0043565">
    <property type="term" value="F:sequence-specific DNA binding"/>
    <property type="evidence" value="ECO:0007669"/>
    <property type="project" value="InterPro"/>
</dbReference>
<evidence type="ECO:0000256" key="5">
    <source>
        <dbReference type="SAM" id="Phobius"/>
    </source>
</evidence>
<keyword evidence="5" id="KW-1133">Transmembrane helix</keyword>
<evidence type="ECO:0000256" key="3">
    <source>
        <dbReference type="ARBA" id="ARBA00023163"/>
    </source>
</evidence>
<dbReference type="SUPFAM" id="SSF46689">
    <property type="entry name" value="Homeodomain-like"/>
    <property type="match status" value="1"/>
</dbReference>
<feature type="compositionally biased region" description="Basic and acidic residues" evidence="4">
    <location>
        <begin position="60"/>
        <end position="75"/>
    </location>
</feature>
<protein>
    <submittedName>
        <fullName evidence="7">Helix-turn-helix domain-containing protein</fullName>
    </submittedName>
</protein>
<dbReference type="EMBL" id="VDUZ01000017">
    <property type="protein sequence ID" value="TXL74595.1"/>
    <property type="molecule type" value="Genomic_DNA"/>
</dbReference>
<dbReference type="SMART" id="SM00342">
    <property type="entry name" value="HTH_ARAC"/>
    <property type="match status" value="1"/>
</dbReference>
<dbReference type="OrthoDB" id="5295469at2"/>
<dbReference type="Pfam" id="PF12833">
    <property type="entry name" value="HTH_18"/>
    <property type="match status" value="1"/>
</dbReference>